<protein>
    <submittedName>
        <fullName evidence="1">Uncharacterized protein</fullName>
    </submittedName>
</protein>
<proteinExistence type="predicted"/>
<organism evidence="1 2">
    <name type="scientific">Artomyces pyxidatus</name>
    <dbReference type="NCBI Taxonomy" id="48021"/>
    <lineage>
        <taxon>Eukaryota</taxon>
        <taxon>Fungi</taxon>
        <taxon>Dikarya</taxon>
        <taxon>Basidiomycota</taxon>
        <taxon>Agaricomycotina</taxon>
        <taxon>Agaricomycetes</taxon>
        <taxon>Russulales</taxon>
        <taxon>Auriscalpiaceae</taxon>
        <taxon>Artomyces</taxon>
    </lineage>
</organism>
<dbReference type="EMBL" id="MU277206">
    <property type="protein sequence ID" value="KAI0062812.1"/>
    <property type="molecule type" value="Genomic_DNA"/>
</dbReference>
<sequence length="316" mass="35167">MAKERVEGVEEDATNKEDISLPDGRRRIAWSLAHQMDNQTGILYYCGWIPRLQERRSQTSAIAPGCRQARKLETGEIVPPTENEIRRWSQGDALSKGLAVVQTLWCILQCIVRRAEGLPITQLEVMTLAYTTIAVAMYATWQDKPQNVGSPVRVAVLKELPPGQRSTEKRKWYELVFAVIAGMQDDDVDLRVRTCVPTFYSRRTHNDNAMYANLVALGAAMVFGAIHCAAWHYAFPSHAEEVIWRVSSTTIAYTCLHRHLEHCKDLVTSLTIATLPGAMLVPILSVGFLLATSDCSILQAGLEGIMPLVFVLTGSI</sequence>
<dbReference type="Proteomes" id="UP000814140">
    <property type="component" value="Unassembled WGS sequence"/>
</dbReference>
<comment type="caution">
    <text evidence="1">The sequence shown here is derived from an EMBL/GenBank/DDBJ whole genome shotgun (WGS) entry which is preliminary data.</text>
</comment>
<name>A0ACB8T2W4_9AGAM</name>
<gene>
    <name evidence="1" type="ORF">BV25DRAFT_623453</name>
</gene>
<reference evidence="1" key="1">
    <citation type="submission" date="2021-03" db="EMBL/GenBank/DDBJ databases">
        <authorList>
            <consortium name="DOE Joint Genome Institute"/>
            <person name="Ahrendt S."/>
            <person name="Looney B.P."/>
            <person name="Miyauchi S."/>
            <person name="Morin E."/>
            <person name="Drula E."/>
            <person name="Courty P.E."/>
            <person name="Chicoki N."/>
            <person name="Fauchery L."/>
            <person name="Kohler A."/>
            <person name="Kuo A."/>
            <person name="Labutti K."/>
            <person name="Pangilinan J."/>
            <person name="Lipzen A."/>
            <person name="Riley R."/>
            <person name="Andreopoulos W."/>
            <person name="He G."/>
            <person name="Johnson J."/>
            <person name="Barry K.W."/>
            <person name="Grigoriev I.V."/>
            <person name="Nagy L."/>
            <person name="Hibbett D."/>
            <person name="Henrissat B."/>
            <person name="Matheny P.B."/>
            <person name="Labbe J."/>
            <person name="Martin F."/>
        </authorList>
    </citation>
    <scope>NUCLEOTIDE SEQUENCE</scope>
    <source>
        <strain evidence="1">HHB10654</strain>
    </source>
</reference>
<evidence type="ECO:0000313" key="1">
    <source>
        <dbReference type="EMBL" id="KAI0062812.1"/>
    </source>
</evidence>
<keyword evidence="2" id="KW-1185">Reference proteome</keyword>
<accession>A0ACB8T2W4</accession>
<evidence type="ECO:0000313" key="2">
    <source>
        <dbReference type="Proteomes" id="UP000814140"/>
    </source>
</evidence>
<reference evidence="1" key="2">
    <citation type="journal article" date="2022" name="New Phytol.">
        <title>Evolutionary transition to the ectomycorrhizal habit in the genomes of a hyperdiverse lineage of mushroom-forming fungi.</title>
        <authorList>
            <person name="Looney B."/>
            <person name="Miyauchi S."/>
            <person name="Morin E."/>
            <person name="Drula E."/>
            <person name="Courty P.E."/>
            <person name="Kohler A."/>
            <person name="Kuo A."/>
            <person name="LaButti K."/>
            <person name="Pangilinan J."/>
            <person name="Lipzen A."/>
            <person name="Riley R."/>
            <person name="Andreopoulos W."/>
            <person name="He G."/>
            <person name="Johnson J."/>
            <person name="Nolan M."/>
            <person name="Tritt A."/>
            <person name="Barry K.W."/>
            <person name="Grigoriev I.V."/>
            <person name="Nagy L.G."/>
            <person name="Hibbett D."/>
            <person name="Henrissat B."/>
            <person name="Matheny P.B."/>
            <person name="Labbe J."/>
            <person name="Martin F.M."/>
        </authorList>
    </citation>
    <scope>NUCLEOTIDE SEQUENCE</scope>
    <source>
        <strain evidence="1">HHB10654</strain>
    </source>
</reference>